<dbReference type="HOGENOM" id="CLU_055817_0_0_11"/>
<sequence length="288" mass="32615">MSGNKKEERPERPSEVDGTAHLFRAIGKIIKVLRNNAGLSQVELAELTHCGEDLISSIERGVRTPQPDFLLLADPALGAGGVLTAAVDDVRQALARARVRHPDWFRSFAKAEAEAVALHYYAVQAVPGILQTPAYAEAVFRYRRPLYDEETIQTRLADRISRQALFDKWPGPTMSFVIEEAVLRRLLGGRDVLREQLRRIIEVARLRTVHFQIMPNDPDEHPGLGGSFTLLTPKGRREVAYTEIYGHARLIIDPEEVRMYTERYGIIRAQALTRRESLERIEKMLGEL</sequence>
<evidence type="ECO:0000313" key="3">
    <source>
        <dbReference type="Proteomes" id="UP000031774"/>
    </source>
</evidence>
<keyword evidence="3" id="KW-1185">Reference proteome</keyword>
<evidence type="ECO:0000259" key="1">
    <source>
        <dbReference type="PROSITE" id="PS50943"/>
    </source>
</evidence>
<dbReference type="Pfam" id="PF19054">
    <property type="entry name" value="DUF5753"/>
    <property type="match status" value="1"/>
</dbReference>
<dbReference type="EMBL" id="CP010407">
    <property type="protein sequence ID" value="AJF66671.1"/>
    <property type="molecule type" value="Genomic_DNA"/>
</dbReference>
<dbReference type="PROSITE" id="PS50943">
    <property type="entry name" value="HTH_CROC1"/>
    <property type="match status" value="1"/>
</dbReference>
<evidence type="ECO:0000313" key="2">
    <source>
        <dbReference type="EMBL" id="AJF66671.1"/>
    </source>
</evidence>
<dbReference type="SUPFAM" id="SSF47413">
    <property type="entry name" value="lambda repressor-like DNA-binding domains"/>
    <property type="match status" value="1"/>
</dbReference>
<organism evidence="2 3">
    <name type="scientific">Streptomyces vietnamensis</name>
    <dbReference type="NCBI Taxonomy" id="362257"/>
    <lineage>
        <taxon>Bacteria</taxon>
        <taxon>Bacillati</taxon>
        <taxon>Actinomycetota</taxon>
        <taxon>Actinomycetes</taxon>
        <taxon>Kitasatosporales</taxon>
        <taxon>Streptomycetaceae</taxon>
        <taxon>Streptomyces</taxon>
    </lineage>
</organism>
<dbReference type="Proteomes" id="UP000031774">
    <property type="component" value="Chromosome"/>
</dbReference>
<dbReference type="InterPro" id="IPR001387">
    <property type="entry name" value="Cro/C1-type_HTH"/>
</dbReference>
<dbReference type="STRING" id="362257.SVTN_22170"/>
<feature type="domain" description="HTH cro/C1-type" evidence="1">
    <location>
        <begin position="30"/>
        <end position="70"/>
    </location>
</feature>
<dbReference type="Gene3D" id="1.10.260.40">
    <property type="entry name" value="lambda repressor-like DNA-binding domains"/>
    <property type="match status" value="1"/>
</dbReference>
<proteinExistence type="predicted"/>
<dbReference type="RefSeq" id="WP_041130671.1">
    <property type="nucleotide sequence ID" value="NZ_CP010407.1"/>
</dbReference>
<dbReference type="Pfam" id="PF13560">
    <property type="entry name" value="HTH_31"/>
    <property type="match status" value="1"/>
</dbReference>
<name>A0A0B5I242_9ACTN</name>
<keyword evidence="2" id="KW-0238">DNA-binding</keyword>
<dbReference type="CDD" id="cd00093">
    <property type="entry name" value="HTH_XRE"/>
    <property type="match status" value="1"/>
</dbReference>
<protein>
    <submittedName>
        <fullName evidence="2">DNA-binding protein</fullName>
    </submittedName>
</protein>
<accession>A0A0B5I242</accession>
<dbReference type="GO" id="GO:0003677">
    <property type="term" value="F:DNA binding"/>
    <property type="evidence" value="ECO:0007669"/>
    <property type="project" value="UniProtKB-KW"/>
</dbReference>
<dbReference type="AlphaFoldDB" id="A0A0B5I242"/>
<dbReference type="SMART" id="SM00530">
    <property type="entry name" value="HTH_XRE"/>
    <property type="match status" value="1"/>
</dbReference>
<dbReference type="InterPro" id="IPR010982">
    <property type="entry name" value="Lambda_DNA-bd_dom_sf"/>
</dbReference>
<reference evidence="2 3" key="1">
    <citation type="submission" date="2014-12" db="EMBL/GenBank/DDBJ databases">
        <title>Complete genome sequence of Streptomyces vietnamensis strain GIMV4.0001, a genetic manipulable producer of the benzoisochromanequinone antibiotic granaticin.</title>
        <authorList>
            <person name="Deng M.R."/>
            <person name="Guo J."/>
            <person name="Ma L.Y."/>
            <person name="Feng G.D."/>
            <person name="Mo C.Y."/>
            <person name="Zhu H.H."/>
        </authorList>
    </citation>
    <scope>NUCLEOTIDE SEQUENCE [LARGE SCALE GENOMIC DNA]</scope>
    <source>
        <strain evidence="3">GIMV4.0001</strain>
    </source>
</reference>
<dbReference type="InterPro" id="IPR043917">
    <property type="entry name" value="DUF5753"/>
</dbReference>
<dbReference type="KEGG" id="svt:SVTN_22170"/>
<gene>
    <name evidence="2" type="ORF">SVTN_22170</name>
</gene>